<dbReference type="GO" id="GO:0006397">
    <property type="term" value="P:mRNA processing"/>
    <property type="evidence" value="ECO:0007669"/>
    <property type="project" value="UniProtKB-KW"/>
</dbReference>
<dbReference type="EnsemblMetazoa" id="XM_030976639">
    <property type="protein sequence ID" value="XP_030832499"/>
    <property type="gene ID" value="LOC583039"/>
</dbReference>
<dbReference type="AlphaFoldDB" id="A0A7M7SUN8"/>
<dbReference type="RefSeq" id="XP_030832499.1">
    <property type="nucleotide sequence ID" value="XM_030976639.1"/>
</dbReference>
<evidence type="ECO:0000256" key="2">
    <source>
        <dbReference type="ARBA" id="ARBA00022664"/>
    </source>
</evidence>
<dbReference type="OrthoDB" id="4822at2759"/>
<protein>
    <recommendedName>
        <fullName evidence="10">SURP and G-patch domain-containing protein 1</fullName>
    </recommendedName>
</protein>
<dbReference type="PROSITE" id="PS50128">
    <property type="entry name" value="SURP"/>
    <property type="match status" value="1"/>
</dbReference>
<dbReference type="InterPro" id="IPR000061">
    <property type="entry name" value="Surp"/>
</dbReference>
<feature type="compositionally biased region" description="Pro residues" evidence="5">
    <location>
        <begin position="186"/>
        <end position="199"/>
    </location>
</feature>
<dbReference type="Pfam" id="PF01805">
    <property type="entry name" value="Surp"/>
    <property type="match status" value="1"/>
</dbReference>
<dbReference type="InterPro" id="IPR035967">
    <property type="entry name" value="SWAP/Surp_sf"/>
</dbReference>
<dbReference type="GO" id="GO:0003723">
    <property type="term" value="F:RNA binding"/>
    <property type="evidence" value="ECO:0000318"/>
    <property type="project" value="GO_Central"/>
</dbReference>
<sequence length="629" mass="69007">MAFSFKHGADKGPIKPSFQDKMKSLSDQERMLLQKRQEIERKMAQKKKEAAAAAAAQAAAAGAKPKTSPGGATSALARFNQSRKTPVASTSSAAQAKPPPAAPSPVQNTFSNDGSFMAHFMKMQQEQQRKKAAESSAALAQQPPPPPRDFTHAMLLQEAQQGFSPSLGMQMRHFAEEKAAEIEKIPLPPPPEVAVPFPPSKARSPTSPVPLNRPSTSAVRAKIREQRERQIANVFGNSSDSEEEDEGHGSAGKGVDSSSNAGLVSPPEDVDLKDLVDRIARQVAEGGDAVEAVLLSTYRDIPKYRFMHDKSSPAHGYYKTKLAVFRLAAKASISYAPPAPSAPPAAPMSAAAAAAAAAAASISQQLGYVPPSFSSGAEAPPVKKKRSRWGETAAAEEAPPVKQMALLKPVNPVGMIGTTELSDDQQRQLMEQQEMQMLYEMVIKTQKREAELMMEKKGKDPNRKYEYDSDEDIDGGTWEHKARAKEMEDTRKKAELLTGMNRGKHFIGDFLPPEELEKFMETLHALQEGRTPDYSEYKEFKIQADNIGFQMLQKLGWSEGEGLGPEKQGITAPVRRGDRVVDGVGFGVERPEKLSRDDASDEYTAFRKRMMLAYRFRPNPLNNPRRPYY</sequence>
<feature type="compositionally biased region" description="Basic and acidic residues" evidence="5">
    <location>
        <begin position="7"/>
        <end position="27"/>
    </location>
</feature>
<keyword evidence="3" id="KW-0508">mRNA splicing</keyword>
<dbReference type="GeneID" id="583039"/>
<feature type="region of interest" description="Disordered" evidence="5">
    <location>
        <begin position="232"/>
        <end position="269"/>
    </location>
</feature>
<reference evidence="8" key="2">
    <citation type="submission" date="2021-01" db="UniProtKB">
        <authorList>
            <consortium name="EnsemblMetazoa"/>
        </authorList>
    </citation>
    <scope>IDENTIFICATION</scope>
</reference>
<dbReference type="KEGG" id="spu:583039"/>
<proteinExistence type="predicted"/>
<feature type="region of interest" description="Disordered" evidence="5">
    <location>
        <begin position="1"/>
        <end position="27"/>
    </location>
</feature>
<feature type="region of interest" description="Disordered" evidence="5">
    <location>
        <begin position="373"/>
        <end position="397"/>
    </location>
</feature>
<organism evidence="8 9">
    <name type="scientific">Strongylocentrotus purpuratus</name>
    <name type="common">Purple sea urchin</name>
    <dbReference type="NCBI Taxonomy" id="7668"/>
    <lineage>
        <taxon>Eukaryota</taxon>
        <taxon>Metazoa</taxon>
        <taxon>Echinodermata</taxon>
        <taxon>Eleutherozoa</taxon>
        <taxon>Echinozoa</taxon>
        <taxon>Echinoidea</taxon>
        <taxon>Euechinoidea</taxon>
        <taxon>Echinacea</taxon>
        <taxon>Camarodonta</taxon>
        <taxon>Echinidea</taxon>
        <taxon>Strongylocentrotidae</taxon>
        <taxon>Strongylocentrotus</taxon>
    </lineage>
</organism>
<evidence type="ECO:0000259" key="6">
    <source>
        <dbReference type="PROSITE" id="PS50128"/>
    </source>
</evidence>
<evidence type="ECO:0000259" key="7">
    <source>
        <dbReference type="PROSITE" id="PS50174"/>
    </source>
</evidence>
<dbReference type="PANTHER" id="PTHR23340">
    <property type="entry name" value="ARGININE/SERINE RICH SPLICING FACTOR SF4/14"/>
    <property type="match status" value="1"/>
</dbReference>
<reference evidence="9" key="1">
    <citation type="submission" date="2015-02" db="EMBL/GenBank/DDBJ databases">
        <title>Genome sequencing for Strongylocentrotus purpuratus.</title>
        <authorList>
            <person name="Murali S."/>
            <person name="Liu Y."/>
            <person name="Vee V."/>
            <person name="English A."/>
            <person name="Wang M."/>
            <person name="Skinner E."/>
            <person name="Han Y."/>
            <person name="Muzny D.M."/>
            <person name="Worley K.C."/>
            <person name="Gibbs R.A."/>
        </authorList>
    </citation>
    <scope>NUCLEOTIDE SEQUENCE</scope>
</reference>
<feature type="region of interest" description="Disordered" evidence="5">
    <location>
        <begin position="42"/>
        <end position="150"/>
    </location>
</feature>
<dbReference type="OMA" id="QIMWERT"/>
<comment type="subcellular location">
    <subcellularLocation>
        <location evidence="1">Nucleus</location>
    </subcellularLocation>
</comment>
<dbReference type="SMART" id="SM00443">
    <property type="entry name" value="G_patch"/>
    <property type="match status" value="1"/>
</dbReference>
<evidence type="ECO:0000256" key="1">
    <source>
        <dbReference type="ARBA" id="ARBA00004123"/>
    </source>
</evidence>
<keyword evidence="9" id="KW-1185">Reference proteome</keyword>
<accession>A0A7M7SUN8</accession>
<dbReference type="PROSITE" id="PS50174">
    <property type="entry name" value="G_PATCH"/>
    <property type="match status" value="1"/>
</dbReference>
<keyword evidence="4" id="KW-0539">Nucleus</keyword>
<dbReference type="Pfam" id="PF01585">
    <property type="entry name" value="G-patch"/>
    <property type="match status" value="1"/>
</dbReference>
<evidence type="ECO:0000256" key="5">
    <source>
        <dbReference type="SAM" id="MobiDB-lite"/>
    </source>
</evidence>
<dbReference type="GO" id="GO:0005654">
    <property type="term" value="C:nucleoplasm"/>
    <property type="evidence" value="ECO:0000318"/>
    <property type="project" value="GO_Central"/>
</dbReference>
<feature type="domain" description="SURP motif" evidence="6">
    <location>
        <begin position="275"/>
        <end position="318"/>
    </location>
</feature>
<feature type="region of interest" description="Disordered" evidence="5">
    <location>
        <begin position="186"/>
        <end position="217"/>
    </location>
</feature>
<keyword evidence="2" id="KW-0507">mRNA processing</keyword>
<evidence type="ECO:0000313" key="9">
    <source>
        <dbReference type="Proteomes" id="UP000007110"/>
    </source>
</evidence>
<feature type="compositionally biased region" description="Low complexity" evidence="5">
    <location>
        <begin position="51"/>
        <end position="64"/>
    </location>
</feature>
<evidence type="ECO:0008006" key="10">
    <source>
        <dbReference type="Google" id="ProtNLM"/>
    </source>
</evidence>
<evidence type="ECO:0000256" key="3">
    <source>
        <dbReference type="ARBA" id="ARBA00023187"/>
    </source>
</evidence>
<dbReference type="SMART" id="SM00648">
    <property type="entry name" value="SWAP"/>
    <property type="match status" value="1"/>
</dbReference>
<dbReference type="GO" id="GO:0008380">
    <property type="term" value="P:RNA splicing"/>
    <property type="evidence" value="ECO:0007669"/>
    <property type="project" value="UniProtKB-KW"/>
</dbReference>
<dbReference type="Proteomes" id="UP000007110">
    <property type="component" value="Unassembled WGS sequence"/>
</dbReference>
<dbReference type="CTD" id="57794"/>
<dbReference type="PANTHER" id="PTHR23340:SF0">
    <property type="entry name" value="SURP AND G-PATCH DOMAIN-CONTAINING PROTEIN 1 ISOFORM X1"/>
    <property type="match status" value="1"/>
</dbReference>
<dbReference type="InterPro" id="IPR040169">
    <property type="entry name" value="SUGP1/2"/>
</dbReference>
<feature type="domain" description="G-patch" evidence="7">
    <location>
        <begin position="544"/>
        <end position="591"/>
    </location>
</feature>
<evidence type="ECO:0000313" key="8">
    <source>
        <dbReference type="EnsemblMetazoa" id="XP_030832499"/>
    </source>
</evidence>
<dbReference type="Gene3D" id="1.10.10.790">
    <property type="entry name" value="Surp module"/>
    <property type="match status" value="1"/>
</dbReference>
<dbReference type="InParanoid" id="A0A7M7SUN8"/>
<evidence type="ECO:0000256" key="4">
    <source>
        <dbReference type="ARBA" id="ARBA00023242"/>
    </source>
</evidence>
<dbReference type="SUPFAM" id="SSF109905">
    <property type="entry name" value="Surp module (SWAP domain)"/>
    <property type="match status" value="1"/>
</dbReference>
<name>A0A7M7SUN8_STRPU</name>
<dbReference type="InterPro" id="IPR000467">
    <property type="entry name" value="G_patch_dom"/>
</dbReference>